<dbReference type="EMBL" id="LGSZ01000057">
    <property type="protein sequence ID" value="KPH77790.1"/>
    <property type="molecule type" value="Genomic_DNA"/>
</dbReference>
<dbReference type="InterPro" id="IPR011109">
    <property type="entry name" value="DNA_bind_recombinase_dom"/>
</dbReference>
<dbReference type="CDD" id="cd00338">
    <property type="entry name" value="Ser_Recombinase"/>
    <property type="match status" value="1"/>
</dbReference>
<dbReference type="Proteomes" id="UP000037822">
    <property type="component" value="Unassembled WGS sequence"/>
</dbReference>
<feature type="domain" description="Recombinase" evidence="2">
    <location>
        <begin position="200"/>
        <end position="323"/>
    </location>
</feature>
<dbReference type="GO" id="GO:0003677">
    <property type="term" value="F:DNA binding"/>
    <property type="evidence" value="ECO:0007669"/>
    <property type="project" value="InterPro"/>
</dbReference>
<dbReference type="PANTHER" id="PTHR30461">
    <property type="entry name" value="DNA-INVERTASE FROM LAMBDOID PROPHAGE"/>
    <property type="match status" value="1"/>
</dbReference>
<dbReference type="InterPro" id="IPR006119">
    <property type="entry name" value="Resolv_N"/>
</dbReference>
<dbReference type="Gene3D" id="3.90.1750.20">
    <property type="entry name" value="Putative Large Serine Recombinase, Chain B, Domain 2"/>
    <property type="match status" value="1"/>
</dbReference>
<evidence type="ECO:0000259" key="2">
    <source>
        <dbReference type="PROSITE" id="PS51737"/>
    </source>
</evidence>
<evidence type="ECO:0000313" key="4">
    <source>
        <dbReference type="Proteomes" id="UP000037822"/>
    </source>
</evidence>
<dbReference type="InterPro" id="IPR036162">
    <property type="entry name" value="Resolvase-like_N_sf"/>
</dbReference>
<dbReference type="RefSeq" id="WP_054211140.1">
    <property type="nucleotide sequence ID" value="NZ_LGSZ01000057.1"/>
</dbReference>
<dbReference type="SUPFAM" id="SSF53041">
    <property type="entry name" value="Resolvase-like"/>
    <property type="match status" value="1"/>
</dbReference>
<name>A0A0N0MA47_9HYPH</name>
<dbReference type="PROSITE" id="PS51737">
    <property type="entry name" value="RECOMBINASE_DNA_BIND"/>
    <property type="match status" value="1"/>
</dbReference>
<keyword evidence="4" id="KW-1185">Reference proteome</keyword>
<dbReference type="InterPro" id="IPR038109">
    <property type="entry name" value="DNA_bind_recomb_sf"/>
</dbReference>
<comment type="caution">
    <text evidence="3">The sequence shown here is derived from an EMBL/GenBank/DDBJ whole genome shotgun (WGS) entry which is preliminary data.</text>
</comment>
<dbReference type="GO" id="GO:0000150">
    <property type="term" value="F:DNA strand exchange activity"/>
    <property type="evidence" value="ECO:0007669"/>
    <property type="project" value="InterPro"/>
</dbReference>
<dbReference type="AlphaFoldDB" id="A0A0N0MA47"/>
<dbReference type="SMART" id="SM00857">
    <property type="entry name" value="Resolvase"/>
    <property type="match status" value="1"/>
</dbReference>
<dbReference type="Pfam" id="PF07508">
    <property type="entry name" value="Recombinase"/>
    <property type="match status" value="1"/>
</dbReference>
<dbReference type="PATRIC" id="fig|1526658.3.peg.2995"/>
<organism evidence="3 4">
    <name type="scientific">Bosea vaviloviae</name>
    <dbReference type="NCBI Taxonomy" id="1526658"/>
    <lineage>
        <taxon>Bacteria</taxon>
        <taxon>Pseudomonadati</taxon>
        <taxon>Pseudomonadota</taxon>
        <taxon>Alphaproteobacteria</taxon>
        <taxon>Hyphomicrobiales</taxon>
        <taxon>Boseaceae</taxon>
        <taxon>Bosea</taxon>
    </lineage>
</organism>
<accession>A0A0N0MA47</accession>
<dbReference type="PROSITE" id="PS51736">
    <property type="entry name" value="RECOMBINASES_3"/>
    <property type="match status" value="1"/>
</dbReference>
<protein>
    <submittedName>
        <fullName evidence="3">Serine recombinase</fullName>
    </submittedName>
</protein>
<dbReference type="Pfam" id="PF00239">
    <property type="entry name" value="Resolvase"/>
    <property type="match status" value="1"/>
</dbReference>
<dbReference type="InterPro" id="IPR050639">
    <property type="entry name" value="SSR_resolvase"/>
</dbReference>
<proteinExistence type="predicted"/>
<dbReference type="FunFam" id="3.40.50.1390:FF:000008">
    <property type="entry name" value="DNA recombinase"/>
    <property type="match status" value="1"/>
</dbReference>
<feature type="domain" description="Resolvase/invertase-type recombinase catalytic" evidence="1">
    <location>
        <begin position="19"/>
        <end position="169"/>
    </location>
</feature>
<reference evidence="3 4" key="1">
    <citation type="submission" date="2015-07" db="EMBL/GenBank/DDBJ databases">
        <title>Whole genome sequencing of Bosea vaviloviae isolated from cave pool.</title>
        <authorList>
            <person name="Tan N.E.H."/>
            <person name="Lee Y.P."/>
            <person name="Gan H.M."/>
            <person name="Barton H."/>
            <person name="Savka M.A."/>
        </authorList>
    </citation>
    <scope>NUCLEOTIDE SEQUENCE [LARGE SCALE GENOMIC DNA]</scope>
    <source>
        <strain evidence="3 4">SD260</strain>
    </source>
</reference>
<sequence length="522" mass="58522">MGDRVGDRIAGVGLQGRVRAVAYVRMSTDLQEFSPENQLAAIRAYAERRGFEVVRTYEDAGKSGLRADNRPGHQSLMIDIQSGRADFEVVIAYDVSRWGRFQNADEAAFYEYLCARAGVSVHYCAEQFENDGSTISNVVKSMKRMMAGEYSRELSDKVHAGQSRLIKKGFRQGGMAGFGLRRMLLDERGNRKFELSLGDRKSLQTDRVILVPGPSDEVEAVRRMYRMFVIEGLSERGIADVLNAEGVVTDLGRPWNRATVHEVLTNAKYVGDNVFNRVSFRLKQRRVVNAPGQWVRAPGAFAPIVEMQMQAAALAIIEERSRKLSDDELLALLRDLLSEVGALSSLVIDEREAMPSSSVFATRFGSLLRAYELVGYRPERDYRYIEDNRELRRRHPEVVAEVVAGIRASGGRVAIDGETDLLAVNEEFTASVVIARCVETQAGHPRWKIRFDADLVPDITVAVRMAQGNRATRDYYLLPRIDMTEPRLRLAESNGLSLDGYRFESLDFLYALSARASIMEAA</sequence>
<dbReference type="Gene3D" id="3.40.50.1390">
    <property type="entry name" value="Resolvase, N-terminal catalytic domain"/>
    <property type="match status" value="1"/>
</dbReference>
<evidence type="ECO:0000259" key="1">
    <source>
        <dbReference type="PROSITE" id="PS51736"/>
    </source>
</evidence>
<dbReference type="OrthoDB" id="7735915at2"/>
<evidence type="ECO:0000313" key="3">
    <source>
        <dbReference type="EMBL" id="KPH77790.1"/>
    </source>
</evidence>
<dbReference type="PANTHER" id="PTHR30461:SF23">
    <property type="entry name" value="DNA RECOMBINASE-RELATED"/>
    <property type="match status" value="1"/>
</dbReference>
<gene>
    <name evidence="3" type="ORF">AE618_21625</name>
</gene>